<evidence type="ECO:0000313" key="2">
    <source>
        <dbReference type="EMBL" id="KKL96847.1"/>
    </source>
</evidence>
<dbReference type="EMBL" id="LAZR01018321">
    <property type="protein sequence ID" value="KKL96847.1"/>
    <property type="molecule type" value="Genomic_DNA"/>
</dbReference>
<feature type="compositionally biased region" description="Basic and acidic residues" evidence="1">
    <location>
        <begin position="272"/>
        <end position="287"/>
    </location>
</feature>
<protein>
    <submittedName>
        <fullName evidence="2">Uncharacterized protein</fullName>
    </submittedName>
</protein>
<feature type="compositionally biased region" description="Low complexity" evidence="1">
    <location>
        <begin position="15"/>
        <end position="29"/>
    </location>
</feature>
<dbReference type="AlphaFoldDB" id="A0A0F9JCV9"/>
<feature type="region of interest" description="Disordered" evidence="1">
    <location>
        <begin position="234"/>
        <end position="287"/>
    </location>
</feature>
<gene>
    <name evidence="2" type="ORF">LCGC14_1840400</name>
</gene>
<feature type="region of interest" description="Disordered" evidence="1">
    <location>
        <begin position="1"/>
        <end position="95"/>
    </location>
</feature>
<name>A0A0F9JCV9_9ZZZZ</name>
<evidence type="ECO:0000256" key="1">
    <source>
        <dbReference type="SAM" id="MobiDB-lite"/>
    </source>
</evidence>
<reference evidence="2" key="1">
    <citation type="journal article" date="2015" name="Nature">
        <title>Complex archaea that bridge the gap between prokaryotes and eukaryotes.</title>
        <authorList>
            <person name="Spang A."/>
            <person name="Saw J.H."/>
            <person name="Jorgensen S.L."/>
            <person name="Zaremba-Niedzwiedzka K."/>
            <person name="Martijn J."/>
            <person name="Lind A.E."/>
            <person name="van Eijk R."/>
            <person name="Schleper C."/>
            <person name="Guy L."/>
            <person name="Ettema T.J."/>
        </authorList>
    </citation>
    <scope>NUCLEOTIDE SEQUENCE</scope>
</reference>
<accession>A0A0F9JCV9</accession>
<comment type="caution">
    <text evidence="2">The sequence shown here is derived from an EMBL/GenBank/DDBJ whole genome shotgun (WGS) entry which is preliminary data.</text>
</comment>
<proteinExistence type="predicted"/>
<sequence>MVQEAAPTEEKVASTPEATPEVTPEVTEPTPEKGEAAVAEETTEATAEATEAVITAEPFDPAQYEADDSPHRQSFQKFREEEQARGWTQARDSFSGEFAAQKERGDGLTRLYEGATQAYKTTLGRLDKALKDGQVDQEALTAVFQDPNFTRATQSIGEEAQKGAYDKGVAEGRGLGGNNAMEAVVAIGARALGRQALAQEFIPKIQSAKTQEDAVSLIEGFVKKIDDIGYQRGLVDNKSGTKHADDLAKRKGQKPAQSVGSAGGGTGSEEMLDPKTPTDRLRQLRGQ</sequence>
<feature type="compositionally biased region" description="Low complexity" evidence="1">
    <location>
        <begin position="36"/>
        <end position="57"/>
    </location>
</feature>
<organism evidence="2">
    <name type="scientific">marine sediment metagenome</name>
    <dbReference type="NCBI Taxonomy" id="412755"/>
    <lineage>
        <taxon>unclassified sequences</taxon>
        <taxon>metagenomes</taxon>
        <taxon>ecological metagenomes</taxon>
    </lineage>
</organism>